<evidence type="ECO:0000313" key="3">
    <source>
        <dbReference type="Proteomes" id="UP001055117"/>
    </source>
</evidence>
<comment type="caution">
    <text evidence="2">The sequence shown here is derived from an EMBL/GenBank/DDBJ whole genome shotgun (WGS) entry which is preliminary data.</text>
</comment>
<sequence length="87" mass="9243">MPAAAQPRPADPSPSCSPPSCSPQSCSPQSCPVEEIARAYLLTSAGDADLALRCVIADALSDLLESDRRARERSRLISRGYVRGRDG</sequence>
<name>A0ABQ4QEZ7_9HYPH</name>
<organism evidence="2 3">
    <name type="scientific">Methylobacterium cerastii</name>
    <dbReference type="NCBI Taxonomy" id="932741"/>
    <lineage>
        <taxon>Bacteria</taxon>
        <taxon>Pseudomonadati</taxon>
        <taxon>Pseudomonadota</taxon>
        <taxon>Alphaproteobacteria</taxon>
        <taxon>Hyphomicrobiales</taxon>
        <taxon>Methylobacteriaceae</taxon>
        <taxon>Methylobacterium</taxon>
    </lineage>
</organism>
<evidence type="ECO:0000313" key="2">
    <source>
        <dbReference type="EMBL" id="GJD43770.1"/>
    </source>
</evidence>
<dbReference type="Proteomes" id="UP001055117">
    <property type="component" value="Unassembled WGS sequence"/>
</dbReference>
<dbReference type="EMBL" id="BPQG01000022">
    <property type="protein sequence ID" value="GJD43770.1"/>
    <property type="molecule type" value="Genomic_DNA"/>
</dbReference>
<proteinExistence type="predicted"/>
<gene>
    <name evidence="2" type="ORF">AFCDBAGC_1624</name>
</gene>
<feature type="region of interest" description="Disordered" evidence="1">
    <location>
        <begin position="1"/>
        <end position="25"/>
    </location>
</feature>
<reference evidence="2 3" key="1">
    <citation type="journal article" date="2021" name="Front. Microbiol.">
        <title>Comprehensive Comparative Genomics and Phenotyping of Methylobacterium Species.</title>
        <authorList>
            <person name="Alessa O."/>
            <person name="Ogura Y."/>
            <person name="Fujitani Y."/>
            <person name="Takami H."/>
            <person name="Hayashi T."/>
            <person name="Sahin N."/>
            <person name="Tani A."/>
        </authorList>
    </citation>
    <scope>NUCLEOTIDE SEQUENCE [LARGE SCALE GENOMIC DNA]</scope>
    <source>
        <strain evidence="2 3">DSM 23679</strain>
    </source>
</reference>
<feature type="compositionally biased region" description="Pro residues" evidence="1">
    <location>
        <begin position="9"/>
        <end position="21"/>
    </location>
</feature>
<evidence type="ECO:0000256" key="1">
    <source>
        <dbReference type="SAM" id="MobiDB-lite"/>
    </source>
</evidence>
<protein>
    <submittedName>
        <fullName evidence="2">Uncharacterized protein</fullName>
    </submittedName>
</protein>
<keyword evidence="3" id="KW-1185">Reference proteome</keyword>
<accession>A0ABQ4QEZ7</accession>